<gene>
    <name evidence="2" type="ORF">LCGC14_0126010</name>
</gene>
<dbReference type="SMART" id="SM00463">
    <property type="entry name" value="SMR"/>
    <property type="match status" value="1"/>
</dbReference>
<dbReference type="PANTHER" id="PTHR35562:SF2">
    <property type="entry name" value="DNA ENDONUCLEASE SMRA-RELATED"/>
    <property type="match status" value="1"/>
</dbReference>
<comment type="caution">
    <text evidence="2">The sequence shown here is derived from an EMBL/GenBank/DDBJ whole genome shotgun (WGS) entry which is preliminary data.</text>
</comment>
<dbReference type="PROSITE" id="PS50828">
    <property type="entry name" value="SMR"/>
    <property type="match status" value="1"/>
</dbReference>
<dbReference type="Gene3D" id="3.30.1370.110">
    <property type="match status" value="1"/>
</dbReference>
<dbReference type="EMBL" id="LAZR01000040">
    <property type="protein sequence ID" value="KKO00510.1"/>
    <property type="molecule type" value="Genomic_DNA"/>
</dbReference>
<evidence type="ECO:0000313" key="2">
    <source>
        <dbReference type="EMBL" id="KKO00510.1"/>
    </source>
</evidence>
<dbReference type="SUPFAM" id="SSF160443">
    <property type="entry name" value="SMR domain-like"/>
    <property type="match status" value="1"/>
</dbReference>
<evidence type="ECO:0000259" key="1">
    <source>
        <dbReference type="PROSITE" id="PS50828"/>
    </source>
</evidence>
<dbReference type="InterPro" id="IPR002625">
    <property type="entry name" value="Smr_dom"/>
</dbReference>
<dbReference type="PANTHER" id="PTHR35562">
    <property type="entry name" value="DNA ENDONUCLEASE SMRA-RELATED"/>
    <property type="match status" value="1"/>
</dbReference>
<name>A0A0F9V944_9ZZZZ</name>
<proteinExistence type="predicted"/>
<protein>
    <recommendedName>
        <fullName evidence="1">Smr domain-containing protein</fullName>
    </recommendedName>
</protein>
<feature type="domain" description="Smr" evidence="1">
    <location>
        <begin position="100"/>
        <end position="181"/>
    </location>
</feature>
<accession>A0A0F9V944</accession>
<dbReference type="AlphaFoldDB" id="A0A0F9V944"/>
<dbReference type="GO" id="GO:0004520">
    <property type="term" value="F:DNA endonuclease activity"/>
    <property type="evidence" value="ECO:0007669"/>
    <property type="project" value="TreeGrafter"/>
</dbReference>
<reference evidence="2" key="1">
    <citation type="journal article" date="2015" name="Nature">
        <title>Complex archaea that bridge the gap between prokaryotes and eukaryotes.</title>
        <authorList>
            <person name="Spang A."/>
            <person name="Saw J.H."/>
            <person name="Jorgensen S.L."/>
            <person name="Zaremba-Niedzwiedzka K."/>
            <person name="Martijn J."/>
            <person name="Lind A.E."/>
            <person name="van Eijk R."/>
            <person name="Schleper C."/>
            <person name="Guy L."/>
            <person name="Ettema T.J."/>
        </authorList>
    </citation>
    <scope>NUCLEOTIDE SEQUENCE</scope>
</reference>
<dbReference type="InterPro" id="IPR036063">
    <property type="entry name" value="Smr_dom_sf"/>
</dbReference>
<organism evidence="2">
    <name type="scientific">marine sediment metagenome</name>
    <dbReference type="NCBI Taxonomy" id="412755"/>
    <lineage>
        <taxon>unclassified sequences</taxon>
        <taxon>metagenomes</taxon>
        <taxon>ecological metagenomes</taxon>
    </lineage>
</organism>
<sequence>MSEDSNEPDDLDLFKQATKGVKPIKVDHADTGKPRADKALLKTLRQGAVRTDNRLRVDGLSDQFVIDVHPEEDLSWAANGVQESQLRKLKNGQIPFEGSIDLHGMTVEKARELLWEFLAEANKLEIRCVRITHGKSIRNDGRKPILKSHVNTWLRQHEQVLGFTSCTPRHGGTGSVYVLLKRTMLEGRDE</sequence>
<dbReference type="Pfam" id="PF01713">
    <property type="entry name" value="Smr"/>
    <property type="match status" value="1"/>
</dbReference>